<proteinExistence type="predicted"/>
<dbReference type="Pfam" id="PF20167">
    <property type="entry name" value="Transposase_32"/>
    <property type="match status" value="1"/>
</dbReference>
<accession>A0A8T0KDQ9</accession>
<evidence type="ECO:0000259" key="2">
    <source>
        <dbReference type="Pfam" id="PF20167"/>
    </source>
</evidence>
<protein>
    <recommendedName>
        <fullName evidence="2">Putative plant transposon protein domain-containing protein</fullName>
    </recommendedName>
</protein>
<feature type="region of interest" description="Disordered" evidence="1">
    <location>
        <begin position="1"/>
        <end position="29"/>
    </location>
</feature>
<evidence type="ECO:0000313" key="4">
    <source>
        <dbReference type="Proteomes" id="UP000743370"/>
    </source>
</evidence>
<reference evidence="3 4" key="1">
    <citation type="submission" date="2020-05" db="EMBL/GenBank/DDBJ databases">
        <title>Vigna angularis (adzuki bean) Var. LongXiaoDou No. 4 denovo assembly.</title>
        <authorList>
            <person name="Xiang H."/>
        </authorList>
    </citation>
    <scope>NUCLEOTIDE SEQUENCE [LARGE SCALE GENOMIC DNA]</scope>
    <source>
        <tissue evidence="3">Leaf</tissue>
    </source>
</reference>
<dbReference type="EMBL" id="JABFOF010000005">
    <property type="protein sequence ID" value="KAG2397734.1"/>
    <property type="molecule type" value="Genomic_DNA"/>
</dbReference>
<organism evidence="3 4">
    <name type="scientific">Phaseolus angularis</name>
    <name type="common">Azuki bean</name>
    <name type="synonym">Vigna angularis</name>
    <dbReference type="NCBI Taxonomy" id="3914"/>
    <lineage>
        <taxon>Eukaryota</taxon>
        <taxon>Viridiplantae</taxon>
        <taxon>Streptophyta</taxon>
        <taxon>Embryophyta</taxon>
        <taxon>Tracheophyta</taxon>
        <taxon>Spermatophyta</taxon>
        <taxon>Magnoliopsida</taxon>
        <taxon>eudicotyledons</taxon>
        <taxon>Gunneridae</taxon>
        <taxon>Pentapetalae</taxon>
        <taxon>rosids</taxon>
        <taxon>fabids</taxon>
        <taxon>Fabales</taxon>
        <taxon>Fabaceae</taxon>
        <taxon>Papilionoideae</taxon>
        <taxon>50 kb inversion clade</taxon>
        <taxon>NPAAA clade</taxon>
        <taxon>indigoferoid/millettioid clade</taxon>
        <taxon>Phaseoleae</taxon>
        <taxon>Vigna</taxon>
    </lineage>
</organism>
<feature type="domain" description="Putative plant transposon protein" evidence="2">
    <location>
        <begin position="88"/>
        <end position="259"/>
    </location>
</feature>
<name>A0A8T0KDQ9_PHAAN</name>
<comment type="caution">
    <text evidence="3">The sequence shown here is derived from an EMBL/GenBank/DDBJ whole genome shotgun (WGS) entry which is preliminary data.</text>
</comment>
<gene>
    <name evidence="3" type="ORF">HKW66_Vig0140300</name>
</gene>
<dbReference type="Proteomes" id="UP000743370">
    <property type="component" value="Unassembled WGS sequence"/>
</dbReference>
<feature type="region of interest" description="Disordered" evidence="1">
    <location>
        <begin position="298"/>
        <end position="323"/>
    </location>
</feature>
<evidence type="ECO:0000256" key="1">
    <source>
        <dbReference type="SAM" id="MobiDB-lite"/>
    </source>
</evidence>
<sequence>MASSSSKRSRKSRKGKETLTESEDPAHIRPSLAEQLDQRRFFTHSQQMENYASDFYTRNIVAPKIMNFESFAGSGLFFQHNLIHQGVVEFLTLQAPFYPDLIKVFYSNLKISGNGYLISEVHKRRIKFKPADWLNIVNMKYEGQKLSYSTIPDDFPYDREMSLATMVRPEMQGQRVRTVGSLNINDRLLHYVIVHMLSPRPANFARVLYEDIFMIWLLKNNIPINWPHHIMQHMLKCKASDAPLPYGVLITQIMQYCGVHVDDDVSTHIGTRHHFSINSLKRLNIVKVNGVWQHDVGDDEEEEQPQHDDNPVQPPPDQSNPNMITQIWEGVQDLQHRMQGMEQMQGWVQRIEDNLANLSLDMNRQFAQLNQNVNLILHHLDD</sequence>
<feature type="compositionally biased region" description="Basic and acidic residues" evidence="1">
    <location>
        <begin position="15"/>
        <end position="27"/>
    </location>
</feature>
<dbReference type="AlphaFoldDB" id="A0A8T0KDQ9"/>
<dbReference type="InterPro" id="IPR046796">
    <property type="entry name" value="Transposase_32_dom"/>
</dbReference>
<evidence type="ECO:0000313" key="3">
    <source>
        <dbReference type="EMBL" id="KAG2397734.1"/>
    </source>
</evidence>